<dbReference type="Proteomes" id="UP000021816">
    <property type="component" value="Unassembled WGS sequence"/>
</dbReference>
<protein>
    <recommendedName>
        <fullName evidence="3">GNAT family N-acetyltransferase</fullName>
    </recommendedName>
</protein>
<reference evidence="1 2" key="1">
    <citation type="submission" date="2014-02" db="EMBL/GenBank/DDBJ databases">
        <title>Expanding our view of genomic diversity in Candidatus Accumulibacter clades.</title>
        <authorList>
            <person name="Skennerton C.T."/>
            <person name="Barr J.J."/>
            <person name="Slater F.R."/>
            <person name="Bond P.L."/>
            <person name="Tyson G.W."/>
        </authorList>
    </citation>
    <scope>NUCLEOTIDE SEQUENCE [LARGE SCALE GENOMIC DNA]</scope>
    <source>
        <strain evidence="2">BA-92</strain>
    </source>
</reference>
<sequence>MSPYRALVVAQDAGGSATLLLRALHGQARAFYAHYGFQVSPAHPMALVLRW</sequence>
<comment type="caution">
    <text evidence="1">The sequence shown here is derived from an EMBL/GenBank/DDBJ whole genome shotgun (WGS) entry which is preliminary data.</text>
</comment>
<dbReference type="PATRIC" id="fig|1454003.3.peg.3038"/>
<dbReference type="AlphaFoldDB" id="A0A011PNM4"/>
<proteinExistence type="predicted"/>
<evidence type="ECO:0000313" key="1">
    <source>
        <dbReference type="EMBL" id="EXI78622.1"/>
    </source>
</evidence>
<accession>A0A011PNM4</accession>
<organism evidence="1 2">
    <name type="scientific">Candidatus Accumulibacter appositus</name>
    <dbReference type="NCBI Taxonomy" id="1454003"/>
    <lineage>
        <taxon>Bacteria</taxon>
        <taxon>Pseudomonadati</taxon>
        <taxon>Pseudomonadota</taxon>
        <taxon>Betaproteobacteria</taxon>
        <taxon>Candidatus Accumulibacter</taxon>
    </lineage>
</organism>
<name>A0A011PNM4_9PROT</name>
<gene>
    <name evidence="1" type="ORF">AW10_02974</name>
</gene>
<dbReference type="STRING" id="1454003.AW10_02974"/>
<dbReference type="EMBL" id="JEMX01000067">
    <property type="protein sequence ID" value="EXI78622.1"/>
    <property type="molecule type" value="Genomic_DNA"/>
</dbReference>
<evidence type="ECO:0008006" key="3">
    <source>
        <dbReference type="Google" id="ProtNLM"/>
    </source>
</evidence>
<evidence type="ECO:0000313" key="2">
    <source>
        <dbReference type="Proteomes" id="UP000021816"/>
    </source>
</evidence>